<evidence type="ECO:0000256" key="3">
    <source>
        <dbReference type="ARBA" id="ARBA00022741"/>
    </source>
</evidence>
<keyword evidence="3" id="KW-0547">Nucleotide-binding</keyword>
<dbReference type="AlphaFoldDB" id="A0A1A0RD91"/>
<evidence type="ECO:0000313" key="8">
    <source>
        <dbReference type="Proteomes" id="UP000093902"/>
    </source>
</evidence>
<dbReference type="EMBL" id="LZSO01000012">
    <property type="protein sequence ID" value="OBB32297.1"/>
    <property type="molecule type" value="Genomic_DNA"/>
</dbReference>
<dbReference type="InterPro" id="IPR029056">
    <property type="entry name" value="Ribokinase-like"/>
</dbReference>
<dbReference type="OrthoDB" id="9808601at2"/>
<dbReference type="SUPFAM" id="SSF53613">
    <property type="entry name" value="Ribokinase-like"/>
    <property type="match status" value="1"/>
</dbReference>
<dbReference type="Proteomes" id="UP000093902">
    <property type="component" value="Unassembled WGS sequence"/>
</dbReference>
<evidence type="ECO:0000259" key="6">
    <source>
        <dbReference type="Pfam" id="PF00294"/>
    </source>
</evidence>
<dbReference type="CDD" id="cd01166">
    <property type="entry name" value="KdgK"/>
    <property type="match status" value="1"/>
</dbReference>
<dbReference type="InterPro" id="IPR050306">
    <property type="entry name" value="PfkB_Carbo_kinase"/>
</dbReference>
<dbReference type="Pfam" id="PF00294">
    <property type="entry name" value="PfkB"/>
    <property type="match status" value="1"/>
</dbReference>
<dbReference type="PANTHER" id="PTHR43085">
    <property type="entry name" value="HEXOKINASE FAMILY MEMBER"/>
    <property type="match status" value="1"/>
</dbReference>
<dbReference type="Gene3D" id="3.40.1190.20">
    <property type="match status" value="1"/>
</dbReference>
<gene>
    <name evidence="7" type="ORF">A5792_00855</name>
</gene>
<dbReference type="RefSeq" id="WP_064930610.1">
    <property type="nucleotide sequence ID" value="NZ_LZSO01000012.1"/>
</dbReference>
<dbReference type="PANTHER" id="PTHR43085:SF1">
    <property type="entry name" value="PSEUDOURIDINE KINASE-RELATED"/>
    <property type="match status" value="1"/>
</dbReference>
<dbReference type="InterPro" id="IPR011611">
    <property type="entry name" value="PfkB_dom"/>
</dbReference>
<feature type="domain" description="Carbohydrate kinase PfkB" evidence="6">
    <location>
        <begin position="6"/>
        <end position="296"/>
    </location>
</feature>
<keyword evidence="5" id="KW-0067">ATP-binding</keyword>
<reference evidence="8" key="1">
    <citation type="submission" date="2016-06" db="EMBL/GenBank/DDBJ databases">
        <authorList>
            <person name="Sutton G."/>
            <person name="Brinkac L."/>
            <person name="Sanka R."/>
            <person name="Adams M."/>
            <person name="Lau E."/>
            <person name="Mehaffy C."/>
            <person name="Tameris M."/>
            <person name="Hatherill M."/>
            <person name="Hanekom W."/>
            <person name="Mahomed H."/>
            <person name="Mcshane H."/>
        </authorList>
    </citation>
    <scope>NUCLEOTIDE SEQUENCE [LARGE SCALE GENOMIC DNA]</scope>
    <source>
        <strain evidence="8">852002-51209_SCH5440388</strain>
    </source>
</reference>
<comment type="caution">
    <text evidence="7">The sequence shown here is derived from an EMBL/GenBank/DDBJ whole genome shotgun (WGS) entry which is preliminary data.</text>
</comment>
<evidence type="ECO:0000256" key="1">
    <source>
        <dbReference type="ARBA" id="ARBA00010688"/>
    </source>
</evidence>
<evidence type="ECO:0000256" key="2">
    <source>
        <dbReference type="ARBA" id="ARBA00022679"/>
    </source>
</evidence>
<evidence type="ECO:0000313" key="7">
    <source>
        <dbReference type="EMBL" id="OBB32297.1"/>
    </source>
</evidence>
<name>A0A1A0RD91_MYCPR</name>
<keyword evidence="2" id="KW-0808">Transferase</keyword>
<dbReference type="GO" id="GO:0005524">
    <property type="term" value="F:ATP binding"/>
    <property type="evidence" value="ECO:0007669"/>
    <property type="project" value="UniProtKB-KW"/>
</dbReference>
<keyword evidence="4 7" id="KW-0418">Kinase</keyword>
<sequence length="319" mass="33118">MSPTFDVVTVGESLGLLTAPQSGRLHHNPTLQLRFGGAESNVAIGVARLGGAAAWIGRLGADSLGELILRELRAEGVHPYPVLDHDAATALMLKERPHPGTARVSYYRRGQAGSRLRPADVPIAVVTDTRILHVTGISAALGESARSAAHAAIDGATSAGASVSFDVNHRSALWSDRQAAAAGYLELARRAHIVFAGEDEAELLTGADSPQRQLDALLDLGIGCAVVKRGADGAMAATAEGRYSAPAVAVPVIDTVGAGDAFVAGWLADLARGATVRECLDTALACGAFACTGDGDWELAPSRDDLRWLRRGPVDPVSR</sequence>
<evidence type="ECO:0000256" key="5">
    <source>
        <dbReference type="ARBA" id="ARBA00022840"/>
    </source>
</evidence>
<proteinExistence type="inferred from homology"/>
<evidence type="ECO:0000256" key="4">
    <source>
        <dbReference type="ARBA" id="ARBA00022777"/>
    </source>
</evidence>
<accession>A0A1A0RD91</accession>
<comment type="similarity">
    <text evidence="1">Belongs to the carbohydrate kinase PfkB family.</text>
</comment>
<organism evidence="7 8">
    <name type="scientific">Mycolicibacterium peregrinum</name>
    <name type="common">Mycobacterium peregrinum</name>
    <dbReference type="NCBI Taxonomy" id="43304"/>
    <lineage>
        <taxon>Bacteria</taxon>
        <taxon>Bacillati</taxon>
        <taxon>Actinomycetota</taxon>
        <taxon>Actinomycetes</taxon>
        <taxon>Mycobacteriales</taxon>
        <taxon>Mycobacteriaceae</taxon>
        <taxon>Mycolicibacterium</taxon>
    </lineage>
</organism>
<protein>
    <submittedName>
        <fullName evidence="7">2-keto-3-deoxygluconate kinase</fullName>
    </submittedName>
</protein>
<dbReference type="GO" id="GO:0016301">
    <property type="term" value="F:kinase activity"/>
    <property type="evidence" value="ECO:0007669"/>
    <property type="project" value="UniProtKB-KW"/>
</dbReference>